<dbReference type="EMBL" id="SOCN01000001">
    <property type="protein sequence ID" value="TDV24486.1"/>
    <property type="molecule type" value="Genomic_DNA"/>
</dbReference>
<comment type="cofactor">
    <cofactor evidence="1">
        <name>Mg(2+)</name>
        <dbReference type="ChEBI" id="CHEBI:18420"/>
    </cofactor>
</comment>
<dbReference type="Gene3D" id="3.30.1240.10">
    <property type="match status" value="1"/>
</dbReference>
<dbReference type="GO" id="GO:0005829">
    <property type="term" value="C:cytosol"/>
    <property type="evidence" value="ECO:0007669"/>
    <property type="project" value="TreeGrafter"/>
</dbReference>
<dbReference type="NCBIfam" id="TIGR01484">
    <property type="entry name" value="HAD-SF-IIB"/>
    <property type="match status" value="1"/>
</dbReference>
<evidence type="ECO:0008006" key="4">
    <source>
        <dbReference type="Google" id="ProtNLM"/>
    </source>
</evidence>
<evidence type="ECO:0000256" key="1">
    <source>
        <dbReference type="ARBA" id="ARBA00001946"/>
    </source>
</evidence>
<organism evidence="2 3">
    <name type="scientific">Mycoplasmopsis mustelae</name>
    <dbReference type="NCBI Taxonomy" id="171289"/>
    <lineage>
        <taxon>Bacteria</taxon>
        <taxon>Bacillati</taxon>
        <taxon>Mycoplasmatota</taxon>
        <taxon>Mycoplasmoidales</taxon>
        <taxon>Metamycoplasmataceae</taxon>
        <taxon>Mycoplasmopsis</taxon>
    </lineage>
</organism>
<accession>A0A4R7UEI1</accession>
<evidence type="ECO:0000313" key="3">
    <source>
        <dbReference type="Proteomes" id="UP000295757"/>
    </source>
</evidence>
<reference evidence="2 3" key="1">
    <citation type="submission" date="2019-03" db="EMBL/GenBank/DDBJ databases">
        <title>Genomic Encyclopedia of Archaeal and Bacterial Type Strains, Phase II (KMG-II): from individual species to whole genera.</title>
        <authorList>
            <person name="Goeker M."/>
        </authorList>
    </citation>
    <scope>NUCLEOTIDE SEQUENCE [LARGE SCALE GENOMIC DNA]</scope>
    <source>
        <strain evidence="2 3">ATCC 35214</strain>
    </source>
</reference>
<dbReference type="InterPro" id="IPR036412">
    <property type="entry name" value="HAD-like_sf"/>
</dbReference>
<dbReference type="GO" id="GO:0000287">
    <property type="term" value="F:magnesium ion binding"/>
    <property type="evidence" value="ECO:0007669"/>
    <property type="project" value="TreeGrafter"/>
</dbReference>
<dbReference type="AlphaFoldDB" id="A0A4R7UEI1"/>
<comment type="caution">
    <text evidence="2">The sequence shown here is derived from an EMBL/GenBank/DDBJ whole genome shotgun (WGS) entry which is preliminary data.</text>
</comment>
<sequence length="282" mass="31680">MHFEPYVFAFDLDGTLLQKDNSVHSYTLEIMQKIQQSGHINVIATGRGVAKTLPLLNNKTIDYVDYLVCSNGSCIYDVKKQTTYIINTLDKAIFPYMRKIALDHKLIITIDSADYNATALPDNKVPAWMTDANIMDMNIFNQINLDQMQEIVDLSRTKLTQIALRNPLNQAKQITDLTRVMLKKFDCNIYLTNSIYTDVNPINTSKLIGIEYVLNLLNLTTNNLIAFGDSGNDIEMVLKAKIGVAMQNATSDLIKVADVIIGNHNSATIGEYLEKYITKTQG</sequence>
<dbReference type="GO" id="GO:0016791">
    <property type="term" value="F:phosphatase activity"/>
    <property type="evidence" value="ECO:0007669"/>
    <property type="project" value="TreeGrafter"/>
</dbReference>
<dbReference type="InterPro" id="IPR006379">
    <property type="entry name" value="HAD-SF_hydro_IIB"/>
</dbReference>
<proteinExistence type="predicted"/>
<dbReference type="PANTHER" id="PTHR10000:SF8">
    <property type="entry name" value="HAD SUPERFAMILY HYDROLASE-LIKE, TYPE 3"/>
    <property type="match status" value="1"/>
</dbReference>
<dbReference type="Proteomes" id="UP000295757">
    <property type="component" value="Unassembled WGS sequence"/>
</dbReference>
<dbReference type="Pfam" id="PF08282">
    <property type="entry name" value="Hydrolase_3"/>
    <property type="match status" value="1"/>
</dbReference>
<name>A0A4R7UEI1_9BACT</name>
<dbReference type="OrthoDB" id="384659at2"/>
<evidence type="ECO:0000313" key="2">
    <source>
        <dbReference type="EMBL" id="TDV24486.1"/>
    </source>
</evidence>
<dbReference type="RefSeq" id="WP_134110817.1">
    <property type="nucleotide sequence ID" value="NZ_SOCN01000001.1"/>
</dbReference>
<gene>
    <name evidence="2" type="ORF">BCF59_0459</name>
</gene>
<dbReference type="Gene3D" id="3.40.50.1000">
    <property type="entry name" value="HAD superfamily/HAD-like"/>
    <property type="match status" value="1"/>
</dbReference>
<keyword evidence="3" id="KW-1185">Reference proteome</keyword>
<dbReference type="PANTHER" id="PTHR10000">
    <property type="entry name" value="PHOSPHOSERINE PHOSPHATASE"/>
    <property type="match status" value="1"/>
</dbReference>
<protein>
    <recommendedName>
        <fullName evidence="4">COF family HAD hydrolase protein</fullName>
    </recommendedName>
</protein>
<dbReference type="SUPFAM" id="SSF56784">
    <property type="entry name" value="HAD-like"/>
    <property type="match status" value="1"/>
</dbReference>
<dbReference type="InterPro" id="IPR023214">
    <property type="entry name" value="HAD_sf"/>
</dbReference>